<protein>
    <submittedName>
        <fullName evidence="2">Uncharacterized protein</fullName>
    </submittedName>
</protein>
<dbReference type="EMBL" id="HE797004">
    <property type="protein sequence ID" value="CCM00774.1"/>
    <property type="molecule type" value="Genomic_DNA"/>
</dbReference>
<feature type="transmembrane region" description="Helical" evidence="1">
    <location>
        <begin position="107"/>
        <end position="128"/>
    </location>
</feature>
<dbReference type="InParanoid" id="J4H223"/>
<keyword evidence="3" id="KW-1185">Reference proteome</keyword>
<feature type="transmembrane region" description="Helical" evidence="1">
    <location>
        <begin position="20"/>
        <end position="38"/>
    </location>
</feature>
<feature type="transmembrane region" description="Helical" evidence="1">
    <location>
        <begin position="207"/>
        <end position="235"/>
    </location>
</feature>
<keyword evidence="1" id="KW-0472">Membrane</keyword>
<keyword evidence="1" id="KW-0812">Transmembrane</keyword>
<dbReference type="Proteomes" id="UP000006352">
    <property type="component" value="Unassembled WGS sequence"/>
</dbReference>
<dbReference type="OrthoDB" id="2905268at2759"/>
<dbReference type="RefSeq" id="XP_012180057.1">
    <property type="nucleotide sequence ID" value="XM_012324667.1"/>
</dbReference>
<evidence type="ECO:0000256" key="1">
    <source>
        <dbReference type="SAM" id="Phobius"/>
    </source>
</evidence>
<feature type="transmembrane region" description="Helical" evidence="1">
    <location>
        <begin position="174"/>
        <end position="195"/>
    </location>
</feature>
<keyword evidence="1" id="KW-1133">Transmembrane helix</keyword>
<accession>J4H223</accession>
<proteinExistence type="predicted"/>
<sequence>MSCAVPFISSSTLDIHRSNVLGLTMSAAVYGVHICLFIETTRCYFRPPRTKHLNWKMFAYICSLLTLATITMALYLTWDMIVFFGNHEHVGDPIAYLEEHDHSSMSLALTALYLLLSWTSDGLLLYRFCIIFQDIRILRWGAVGSFLAMVVLGCCFTTSFASLITNIWTHTPTGAVFACLSLSLALNIILTAMIVGRILRIVYRSSLLVDVVGVLVESASLYAIISLVTIIMLAVNNGPAQATTLPFLGQIQAIPPILITTRAVNRKDLPHESLNDVITSVVFSEKSEKAEISTRPRSASKLDFYKKAVLEDNSMKSGSATTYHTFSDREYNGWPPSPFSPFVVSPIRSPDLAYTKSRLSPDILSRSSIGPDLVSPC</sequence>
<evidence type="ECO:0000313" key="2">
    <source>
        <dbReference type="EMBL" id="CCM00774.1"/>
    </source>
</evidence>
<organism evidence="2 3">
    <name type="scientific">Fibroporia radiculosa</name>
    <dbReference type="NCBI Taxonomy" id="599839"/>
    <lineage>
        <taxon>Eukaryota</taxon>
        <taxon>Fungi</taxon>
        <taxon>Dikarya</taxon>
        <taxon>Basidiomycota</taxon>
        <taxon>Agaricomycotina</taxon>
        <taxon>Agaricomycetes</taxon>
        <taxon>Polyporales</taxon>
        <taxon>Fibroporiaceae</taxon>
        <taxon>Fibroporia</taxon>
    </lineage>
</organism>
<feature type="transmembrane region" description="Helical" evidence="1">
    <location>
        <begin position="58"/>
        <end position="78"/>
    </location>
</feature>
<name>J4H223_9APHY</name>
<feature type="transmembrane region" description="Helical" evidence="1">
    <location>
        <begin position="140"/>
        <end position="168"/>
    </location>
</feature>
<gene>
    <name evidence="2" type="ORF">FIBRA_02816</name>
</gene>
<evidence type="ECO:0000313" key="3">
    <source>
        <dbReference type="Proteomes" id="UP000006352"/>
    </source>
</evidence>
<dbReference type="AlphaFoldDB" id="J4H223"/>
<dbReference type="HOGENOM" id="CLU_733688_0_0_1"/>
<dbReference type="GeneID" id="24095685"/>
<reference evidence="2 3" key="1">
    <citation type="journal article" date="2012" name="Appl. Environ. Microbiol.">
        <title>Short-read sequencing for genomic analysis of the brown rot fungus Fibroporia radiculosa.</title>
        <authorList>
            <person name="Tang J.D."/>
            <person name="Perkins A.D."/>
            <person name="Sonstegard T.S."/>
            <person name="Schroeder S.G."/>
            <person name="Burgess S.C."/>
            <person name="Diehl S.V."/>
        </authorList>
    </citation>
    <scope>NUCLEOTIDE SEQUENCE [LARGE SCALE GENOMIC DNA]</scope>
    <source>
        <strain evidence="2 3">TFFH 294</strain>
    </source>
</reference>